<sequence length="113" mass="11248">MKNADLGNDPGALAGIWAAKAVGATAGAGVSLIYLLPKSRREAASRFLTGLSCGMIFGGPTGLWLVERLGIGGDLSGAEVMLTGSAAASLCAWWVLGALARIAARYGGRGGAA</sequence>
<dbReference type="AlphaFoldDB" id="A0A6A1TN67"/>
<name>A0A6A1TN67_NEOGA</name>
<organism evidence="2 3">
    <name type="scientific">Neorhizobium galegae</name>
    <name type="common">Rhizobium galegae</name>
    <dbReference type="NCBI Taxonomy" id="399"/>
    <lineage>
        <taxon>Bacteria</taxon>
        <taxon>Pseudomonadati</taxon>
        <taxon>Pseudomonadota</taxon>
        <taxon>Alphaproteobacteria</taxon>
        <taxon>Hyphomicrobiales</taxon>
        <taxon>Rhizobiaceae</taxon>
        <taxon>Rhizobium/Agrobacterium group</taxon>
        <taxon>Neorhizobium</taxon>
    </lineage>
</organism>
<keyword evidence="1" id="KW-0812">Transmembrane</keyword>
<feature type="transmembrane region" description="Helical" evidence="1">
    <location>
        <begin position="12"/>
        <end position="35"/>
    </location>
</feature>
<dbReference type="Pfam" id="PF19602">
    <property type="entry name" value="DUF6107"/>
    <property type="match status" value="1"/>
</dbReference>
<protein>
    <submittedName>
        <fullName evidence="2">Uncharacterized protein</fullName>
    </submittedName>
</protein>
<evidence type="ECO:0000313" key="3">
    <source>
        <dbReference type="Proteomes" id="UP000386575"/>
    </source>
</evidence>
<dbReference type="InterPro" id="IPR046089">
    <property type="entry name" value="DUF6107"/>
</dbReference>
<feature type="transmembrane region" description="Helical" evidence="1">
    <location>
        <begin position="86"/>
        <end position="104"/>
    </location>
</feature>
<proteinExistence type="predicted"/>
<accession>A0A6A1TN67</accession>
<keyword evidence="1" id="KW-1133">Transmembrane helix</keyword>
<feature type="transmembrane region" description="Helical" evidence="1">
    <location>
        <begin position="47"/>
        <end position="66"/>
    </location>
</feature>
<reference evidence="2 3" key="1">
    <citation type="submission" date="2019-09" db="EMBL/GenBank/DDBJ databases">
        <title>Genome sequencing of Ng87 strain.</title>
        <authorList>
            <person name="Karasev E.S."/>
            <person name="Andronov E."/>
        </authorList>
    </citation>
    <scope>NUCLEOTIDE SEQUENCE [LARGE SCALE GENOMIC DNA]</scope>
    <source>
        <strain evidence="2 3">Ng87</strain>
    </source>
</reference>
<keyword evidence="1" id="KW-0472">Membrane</keyword>
<comment type="caution">
    <text evidence="2">The sequence shown here is derived from an EMBL/GenBank/DDBJ whole genome shotgun (WGS) entry which is preliminary data.</text>
</comment>
<dbReference type="EMBL" id="VZUL01000002">
    <property type="protein sequence ID" value="KAB1085768.1"/>
    <property type="molecule type" value="Genomic_DNA"/>
</dbReference>
<evidence type="ECO:0000256" key="1">
    <source>
        <dbReference type="SAM" id="Phobius"/>
    </source>
</evidence>
<gene>
    <name evidence="2" type="ORF">F4V91_04545</name>
</gene>
<evidence type="ECO:0000313" key="2">
    <source>
        <dbReference type="EMBL" id="KAB1085768.1"/>
    </source>
</evidence>
<dbReference type="Proteomes" id="UP000386575">
    <property type="component" value="Unassembled WGS sequence"/>
</dbReference>